<name>A0A841SZA3_9BACL</name>
<evidence type="ECO:0000313" key="2">
    <source>
        <dbReference type="EMBL" id="MBB6635160.1"/>
    </source>
</evidence>
<reference evidence="2 3" key="1">
    <citation type="submission" date="2020-08" db="EMBL/GenBank/DDBJ databases">
        <title>Cohnella phylogeny.</title>
        <authorList>
            <person name="Dunlap C."/>
        </authorList>
    </citation>
    <scope>NUCLEOTIDE SEQUENCE [LARGE SCALE GENOMIC DNA]</scope>
    <source>
        <strain evidence="2 3">DSM 25241</strain>
    </source>
</reference>
<dbReference type="InterPro" id="IPR002575">
    <property type="entry name" value="Aminoglycoside_PTrfase"/>
</dbReference>
<keyword evidence="3" id="KW-1185">Reference proteome</keyword>
<keyword evidence="2" id="KW-0808">Transferase</keyword>
<dbReference type="Gene3D" id="3.30.200.20">
    <property type="entry name" value="Phosphorylase Kinase, domain 1"/>
    <property type="match status" value="1"/>
</dbReference>
<dbReference type="Pfam" id="PF01636">
    <property type="entry name" value="APH"/>
    <property type="match status" value="1"/>
</dbReference>
<evidence type="ECO:0000259" key="1">
    <source>
        <dbReference type="Pfam" id="PF01636"/>
    </source>
</evidence>
<dbReference type="Gene3D" id="3.90.1200.10">
    <property type="match status" value="1"/>
</dbReference>
<comment type="caution">
    <text evidence="2">The sequence shown here is derived from an EMBL/GenBank/DDBJ whole genome shotgun (WGS) entry which is preliminary data.</text>
</comment>
<dbReference type="RefSeq" id="WP_185120399.1">
    <property type="nucleotide sequence ID" value="NZ_JACJVQ010000011.1"/>
</dbReference>
<dbReference type="InterPro" id="IPR011009">
    <property type="entry name" value="Kinase-like_dom_sf"/>
</dbReference>
<organism evidence="2 3">
    <name type="scientific">Cohnella thailandensis</name>
    <dbReference type="NCBI Taxonomy" id="557557"/>
    <lineage>
        <taxon>Bacteria</taxon>
        <taxon>Bacillati</taxon>
        <taxon>Bacillota</taxon>
        <taxon>Bacilli</taxon>
        <taxon>Bacillales</taxon>
        <taxon>Paenibacillaceae</taxon>
        <taxon>Cohnella</taxon>
    </lineage>
</organism>
<dbReference type="InterPro" id="IPR051678">
    <property type="entry name" value="AGP_Transferase"/>
</dbReference>
<dbReference type="EMBL" id="JACJVQ010000011">
    <property type="protein sequence ID" value="MBB6635160.1"/>
    <property type="molecule type" value="Genomic_DNA"/>
</dbReference>
<gene>
    <name evidence="2" type="ORF">H7B67_13650</name>
</gene>
<sequence length="324" mass="37550">MKGVNKITLDNRQLSEIIDRIFGKTLTETKELTDGWANAAYELTMSDGKKVVLKAAPLPDVKLMRYEKDLMRAEVEVMRRIAELGTVPVPRIYEYDVSRTLVPVEYFVMEHLVGTPYAKLRNGMPPDEKEKVEKEIGQYNRLINELKGERFGLYADEASQEDSWRTAFGRMMENVLLDGEDEGVELPASYEEIRKQIAKAMPALDEVSEPRLAHWDLWDGNVFVKDGRVTGIIDFERAMWADPLIEHYFSHFNGSRAFYEGYGRGALSSEESLRRSLYDLYLDLILLIECAYRQYEDRNHVEWAKRNAAEGWQRFLNGTKGRER</sequence>
<dbReference type="SUPFAM" id="SSF56112">
    <property type="entry name" value="Protein kinase-like (PK-like)"/>
    <property type="match status" value="1"/>
</dbReference>
<dbReference type="GO" id="GO:0016740">
    <property type="term" value="F:transferase activity"/>
    <property type="evidence" value="ECO:0007669"/>
    <property type="project" value="UniProtKB-KW"/>
</dbReference>
<dbReference type="Proteomes" id="UP000535838">
    <property type="component" value="Unassembled WGS sequence"/>
</dbReference>
<feature type="domain" description="Aminoglycoside phosphotransferase" evidence="1">
    <location>
        <begin position="29"/>
        <end position="270"/>
    </location>
</feature>
<evidence type="ECO:0000313" key="3">
    <source>
        <dbReference type="Proteomes" id="UP000535838"/>
    </source>
</evidence>
<proteinExistence type="predicted"/>
<dbReference type="PANTHER" id="PTHR21310">
    <property type="entry name" value="AMINOGLYCOSIDE PHOSPHOTRANSFERASE-RELATED-RELATED"/>
    <property type="match status" value="1"/>
</dbReference>
<dbReference type="PANTHER" id="PTHR21310:SF15">
    <property type="entry name" value="AMINOGLYCOSIDE PHOSPHOTRANSFERASE DOMAIN-CONTAINING PROTEIN"/>
    <property type="match status" value="1"/>
</dbReference>
<protein>
    <submittedName>
        <fullName evidence="2">Aminoglycoside phosphotransferase family protein</fullName>
    </submittedName>
</protein>
<dbReference type="AlphaFoldDB" id="A0A841SZA3"/>
<accession>A0A841SZA3</accession>